<comment type="catalytic activity">
    <reaction evidence="6 7">
        <text>DNA(n) + a 2'-deoxyribonucleoside 5'-triphosphate = DNA(n+1) + diphosphate</text>
        <dbReference type="Rhea" id="RHEA:22508"/>
        <dbReference type="Rhea" id="RHEA-COMP:17339"/>
        <dbReference type="Rhea" id="RHEA-COMP:17340"/>
        <dbReference type="ChEBI" id="CHEBI:33019"/>
        <dbReference type="ChEBI" id="CHEBI:61560"/>
        <dbReference type="ChEBI" id="CHEBI:173112"/>
        <dbReference type="EC" id="2.7.7.7"/>
    </reaction>
</comment>
<evidence type="ECO:0000256" key="7">
    <source>
        <dbReference type="RuleBase" id="RU000442"/>
    </source>
</evidence>
<dbReference type="NCBIfam" id="NF004421">
    <property type="entry name" value="PRK05762.1-2"/>
    <property type="match status" value="1"/>
</dbReference>
<evidence type="ECO:0000313" key="12">
    <source>
        <dbReference type="Proteomes" id="UP001589773"/>
    </source>
</evidence>
<dbReference type="Gene3D" id="1.10.132.60">
    <property type="entry name" value="DNA polymerase family B, C-terminal domain"/>
    <property type="match status" value="1"/>
</dbReference>
<protein>
    <recommendedName>
        <fullName evidence="7">DNA polymerase</fullName>
        <ecNumber evidence="7">2.7.7.7</ecNumber>
    </recommendedName>
</protein>
<sequence length="804" mass="90580">MDSTAQPAVPAEADRAPPLQGFLLTRHWRDGDAGTEVAFWLATDSGPRCVRLPPQPSVAFIPIEQRAAAELVVAGERGCELRELALCDFRHRPVLGLYCRQYRQLLRIEKRLREFGVDVYEADVRPPERYLMERFITAPVQVYGSPDGTDPGCIRGALKPGGGYRPRLRLASLDIETNQHGELYSIAIEGCGQRQVYMLGAPNGSAHAGLALDFALEYCESRLALLDRLEEWVARHDPDAIIGWNVIQFDFRMLVAAAERLSRPLRLGRDGSAIEHRAHGRQEHFFVSIAGRLVIDGIEALRSATWSFPSFSLESVAQALLGEGKAIDNPYSRMDEINRMFEQDKPALATYNLKDCELVTRIFDKTGLIPFLLERASVTGLAVDRMGGSVAAFEHRYMPLMHRQGFVAPNLGDVAAGDSPGGFVMDSRSGLYDSVVVLDYKSLYPSIIRTFLIDPVGLVVGLAEPAAATVPGFRGGRFSRTRHCLPGIVRQVWEGREAAKRERNAPLSQSLKIIMNAFYGVLGSSGCRFFDPRLASSITMRGHEIMHRTRALIEERGYQVIYGDTDSTFVWLGRAHAQDEAERIGRSLVEHVNDWWCDHLRDEYGLECALELEFDTHYRRFLMPTVRGSDEGSKKRYAGLVTHPDGSEEMVYKGLETVRTDWSPLAQQFQQELYLRIFKNQPYEAWVADYVARTLRGELDALLVYRKRLRRALDDYERNVPPHVRAARMADAYHTGQGRPAQYRNGGWIRYVMTTSGPEPLELRRSPIDYEHYLTRQLEPIADAILPFLGDSFSRLTSPQGALF</sequence>
<dbReference type="Gene3D" id="3.90.1600.10">
    <property type="entry name" value="Palm domain of DNA polymerase"/>
    <property type="match status" value="2"/>
</dbReference>
<dbReference type="InterPro" id="IPR006134">
    <property type="entry name" value="DNA-dir_DNA_pol_B_multi_dom"/>
</dbReference>
<dbReference type="SUPFAM" id="SSF53098">
    <property type="entry name" value="Ribonuclease H-like"/>
    <property type="match status" value="1"/>
</dbReference>
<dbReference type="InterPro" id="IPR036397">
    <property type="entry name" value="RNaseH_sf"/>
</dbReference>
<dbReference type="PANTHER" id="PTHR10322:SF23">
    <property type="entry name" value="DNA POLYMERASE DELTA CATALYTIC SUBUNIT"/>
    <property type="match status" value="1"/>
</dbReference>
<keyword evidence="5 7" id="KW-0238">DNA-binding</keyword>
<dbReference type="Pfam" id="PF22587">
    <property type="entry name" value="DNApolII_insertion"/>
    <property type="match status" value="1"/>
</dbReference>
<dbReference type="NCBIfam" id="NF004422">
    <property type="entry name" value="PRK05762.1-4"/>
    <property type="match status" value="1"/>
</dbReference>
<evidence type="ECO:0000259" key="8">
    <source>
        <dbReference type="Pfam" id="PF00136"/>
    </source>
</evidence>
<keyword evidence="4 7" id="KW-0239">DNA-directed DNA polymerase</keyword>
<keyword evidence="12" id="KW-1185">Reference proteome</keyword>
<dbReference type="EMBL" id="JBHLWP010000009">
    <property type="protein sequence ID" value="MFC0252181.1"/>
    <property type="molecule type" value="Genomic_DNA"/>
</dbReference>
<comment type="caution">
    <text evidence="11">The sequence shown here is derived from an EMBL/GenBank/DDBJ whole genome shotgun (WGS) entry which is preliminary data.</text>
</comment>
<evidence type="ECO:0000313" key="11">
    <source>
        <dbReference type="EMBL" id="MFC0252181.1"/>
    </source>
</evidence>
<dbReference type="InterPro" id="IPR042087">
    <property type="entry name" value="DNA_pol_B_thumb"/>
</dbReference>
<dbReference type="Pfam" id="PF00136">
    <property type="entry name" value="DNA_pol_B"/>
    <property type="match status" value="2"/>
</dbReference>
<keyword evidence="7" id="KW-0235">DNA replication</keyword>
<dbReference type="CDD" id="cd05537">
    <property type="entry name" value="POLBc_Pol_II"/>
    <property type="match status" value="1"/>
</dbReference>
<evidence type="ECO:0000256" key="2">
    <source>
        <dbReference type="ARBA" id="ARBA00022679"/>
    </source>
</evidence>
<dbReference type="InterPro" id="IPR023211">
    <property type="entry name" value="DNA_pol_palm_dom_sf"/>
</dbReference>
<dbReference type="InterPro" id="IPR006133">
    <property type="entry name" value="DNA-dir_DNA_pol_B_exonuc"/>
</dbReference>
<name>A0ABV6FF75_9BURK</name>
<organism evidence="11 12">
    <name type="scientific">Massilia consociata</name>
    <dbReference type="NCBI Taxonomy" id="760117"/>
    <lineage>
        <taxon>Bacteria</taxon>
        <taxon>Pseudomonadati</taxon>
        <taxon>Pseudomonadota</taxon>
        <taxon>Betaproteobacteria</taxon>
        <taxon>Burkholderiales</taxon>
        <taxon>Oxalobacteraceae</taxon>
        <taxon>Telluria group</taxon>
        <taxon>Massilia</taxon>
    </lineage>
</organism>
<evidence type="ECO:0000259" key="10">
    <source>
        <dbReference type="Pfam" id="PF22587"/>
    </source>
</evidence>
<gene>
    <name evidence="11" type="ORF">ACFFJK_09790</name>
</gene>
<accession>A0ABV6FF75</accession>
<feature type="domain" description="DNA-directed DNA polymerase family B multifunctional" evidence="8">
    <location>
        <begin position="399"/>
        <end position="451"/>
    </location>
</feature>
<evidence type="ECO:0000256" key="6">
    <source>
        <dbReference type="ARBA" id="ARBA00049244"/>
    </source>
</evidence>
<feature type="domain" description="DNA-directed DNA polymerase family B multifunctional" evidence="8">
    <location>
        <begin position="509"/>
        <end position="757"/>
    </location>
</feature>
<reference evidence="11 12" key="1">
    <citation type="submission" date="2024-09" db="EMBL/GenBank/DDBJ databases">
        <authorList>
            <person name="Sun Q."/>
            <person name="Mori K."/>
        </authorList>
    </citation>
    <scope>NUCLEOTIDE SEQUENCE [LARGE SCALE GENOMIC DNA]</scope>
    <source>
        <strain evidence="11 12">CCM 7792</strain>
    </source>
</reference>
<dbReference type="RefSeq" id="WP_379678930.1">
    <property type="nucleotide sequence ID" value="NZ_JBHLWP010000009.1"/>
</dbReference>
<keyword evidence="3 7" id="KW-0548">Nucleotidyltransferase</keyword>
<keyword evidence="2 7" id="KW-0808">Transferase</keyword>
<dbReference type="GO" id="GO:0003887">
    <property type="term" value="F:DNA-directed DNA polymerase activity"/>
    <property type="evidence" value="ECO:0007669"/>
    <property type="project" value="UniProtKB-EC"/>
</dbReference>
<evidence type="ECO:0000259" key="9">
    <source>
        <dbReference type="Pfam" id="PF03104"/>
    </source>
</evidence>
<dbReference type="InterPro" id="IPR050240">
    <property type="entry name" value="DNA_pol_type-B"/>
</dbReference>
<dbReference type="CDD" id="cd05784">
    <property type="entry name" value="DNA_polB_II_exo"/>
    <property type="match status" value="1"/>
</dbReference>
<dbReference type="InterPro" id="IPR017964">
    <property type="entry name" value="DNA-dir_DNA_pol_B_CS"/>
</dbReference>
<dbReference type="InterPro" id="IPR043502">
    <property type="entry name" value="DNA/RNA_pol_sf"/>
</dbReference>
<dbReference type="Gene3D" id="3.30.70.2250">
    <property type="match status" value="1"/>
</dbReference>
<dbReference type="InterPro" id="IPR006172">
    <property type="entry name" value="DNA-dir_DNA_pol_B"/>
</dbReference>
<proteinExistence type="inferred from homology"/>
<evidence type="ECO:0000256" key="4">
    <source>
        <dbReference type="ARBA" id="ARBA00022932"/>
    </source>
</evidence>
<dbReference type="SMART" id="SM00486">
    <property type="entry name" value="POLBc"/>
    <property type="match status" value="1"/>
</dbReference>
<dbReference type="Gene3D" id="3.30.420.10">
    <property type="entry name" value="Ribonuclease H-like superfamily/Ribonuclease H"/>
    <property type="match status" value="1"/>
</dbReference>
<comment type="similarity">
    <text evidence="1 7">Belongs to the DNA polymerase type-B family.</text>
</comment>
<dbReference type="Pfam" id="PF03104">
    <property type="entry name" value="DNA_pol_B_exo1"/>
    <property type="match status" value="1"/>
</dbReference>
<evidence type="ECO:0000256" key="1">
    <source>
        <dbReference type="ARBA" id="ARBA00005755"/>
    </source>
</evidence>
<feature type="domain" description="DNA polymerase II insertion" evidence="10">
    <location>
        <begin position="57"/>
        <end position="117"/>
    </location>
</feature>
<dbReference type="EC" id="2.7.7.7" evidence="7"/>
<evidence type="ECO:0000256" key="5">
    <source>
        <dbReference type="ARBA" id="ARBA00023125"/>
    </source>
</evidence>
<dbReference type="InterPro" id="IPR055208">
    <property type="entry name" value="PolB_insertion"/>
</dbReference>
<dbReference type="Proteomes" id="UP001589773">
    <property type="component" value="Unassembled WGS sequence"/>
</dbReference>
<dbReference type="PANTHER" id="PTHR10322">
    <property type="entry name" value="DNA POLYMERASE CATALYTIC SUBUNIT"/>
    <property type="match status" value="1"/>
</dbReference>
<dbReference type="Pfam" id="PF21474">
    <property type="entry name" value="DNApolII_N"/>
    <property type="match status" value="1"/>
</dbReference>
<feature type="domain" description="DNA-directed DNA polymerase family B exonuclease" evidence="9">
    <location>
        <begin position="215"/>
        <end position="316"/>
    </location>
</feature>
<dbReference type="PROSITE" id="PS00116">
    <property type="entry name" value="DNA_POLYMERASE_B"/>
    <property type="match status" value="1"/>
</dbReference>
<dbReference type="PRINTS" id="PR00106">
    <property type="entry name" value="DNAPOLB"/>
</dbReference>
<dbReference type="InterPro" id="IPR012337">
    <property type="entry name" value="RNaseH-like_sf"/>
</dbReference>
<evidence type="ECO:0000256" key="3">
    <source>
        <dbReference type="ARBA" id="ARBA00022695"/>
    </source>
</evidence>
<dbReference type="SUPFAM" id="SSF56672">
    <property type="entry name" value="DNA/RNA polymerases"/>
    <property type="match status" value="1"/>
</dbReference>